<dbReference type="KEGG" id="vbo:CKY39_15405"/>
<gene>
    <name evidence="2" type="ORF">CKY39_15405</name>
</gene>
<feature type="chain" id="PRO_5012490449" description="Lipoprotein" evidence="1">
    <location>
        <begin position="21"/>
        <end position="226"/>
    </location>
</feature>
<proteinExistence type="predicted"/>
<sequence length="226" mass="24013">MKLPLSIALATVVLAGCASAPPPGPGQGTGMSYVPMVAMEGVDKVRYDSDVADCRTAATRITARSESGDAMWAALGLGLITVHGQGIVAAASYTGISAAVIDWNTRPSSALIAEHQQIAIVHCMAKRGYRNLDPNVQDTFYGNTYNPVLALKPRRTGIDTYNVERLAKAGRCNVQPRAELTAKGPGYESYSVPCTTGVAWAVRCEFGNCRVLAQTPMRPTAPVRRS</sequence>
<dbReference type="PROSITE" id="PS51257">
    <property type="entry name" value="PROKAR_LIPOPROTEIN"/>
    <property type="match status" value="1"/>
</dbReference>
<evidence type="ECO:0000256" key="1">
    <source>
        <dbReference type="SAM" id="SignalP"/>
    </source>
</evidence>
<evidence type="ECO:0000313" key="2">
    <source>
        <dbReference type="EMBL" id="ATA54447.1"/>
    </source>
</evidence>
<feature type="signal peptide" evidence="1">
    <location>
        <begin position="1"/>
        <end position="20"/>
    </location>
</feature>
<dbReference type="RefSeq" id="WP_095745060.1">
    <property type="nucleotide sequence ID" value="NZ_CP023284.1"/>
</dbReference>
<protein>
    <recommendedName>
        <fullName evidence="4">Lipoprotein</fullName>
    </recommendedName>
</protein>
<name>A0A250DJ95_9BURK</name>
<dbReference type="Proteomes" id="UP000217154">
    <property type="component" value="Chromosome"/>
</dbReference>
<dbReference type="AlphaFoldDB" id="A0A250DJ95"/>
<dbReference type="EMBL" id="CP023284">
    <property type="protein sequence ID" value="ATA54447.1"/>
    <property type="molecule type" value="Genomic_DNA"/>
</dbReference>
<evidence type="ECO:0000313" key="3">
    <source>
        <dbReference type="Proteomes" id="UP000217154"/>
    </source>
</evidence>
<evidence type="ECO:0008006" key="4">
    <source>
        <dbReference type="Google" id="ProtNLM"/>
    </source>
</evidence>
<reference evidence="2 3" key="1">
    <citation type="submission" date="2017-09" db="EMBL/GenBank/DDBJ databases">
        <title>The diverse metabolic capabilities of V. boronicumulans make it an excellent choice for continued studies on novel biodegradation.</title>
        <authorList>
            <person name="Sun S."/>
        </authorList>
    </citation>
    <scope>NUCLEOTIDE SEQUENCE [LARGE SCALE GENOMIC DNA]</scope>
    <source>
        <strain evidence="2 3">J1</strain>
    </source>
</reference>
<keyword evidence="1" id="KW-0732">Signal</keyword>
<organism evidence="2 3">
    <name type="scientific">Variovorax boronicumulans</name>
    <dbReference type="NCBI Taxonomy" id="436515"/>
    <lineage>
        <taxon>Bacteria</taxon>
        <taxon>Pseudomonadati</taxon>
        <taxon>Pseudomonadota</taxon>
        <taxon>Betaproteobacteria</taxon>
        <taxon>Burkholderiales</taxon>
        <taxon>Comamonadaceae</taxon>
        <taxon>Variovorax</taxon>
    </lineage>
</organism>
<accession>A0A250DJ95</accession>